<sequence>MTLRVALDDAAQMPPREALARIAVFDARALHPSQRLDLITARAGLAIDAQLAALPGTRGRQQGYRPVAAPITPAHYALLLARPLGPITPQAARARLTSALAGLHARAAAQFTALGLTAGSIGERYTRLWQDDRFLYADPDVAVADMARSLGAARMRIPLTIGPVPAWCTDVAVRSLSPQEIAAGRNGYRLAPTPARQGVYIVDLKQLRRRPAWTLPSVVAHELLPGHMIQLGLEGIVPPHPLRIDYAASFVEGWGIYAEALAAQDGAFADPRVMLGHLHWLIFRVARALVDLGIHLDGWSLDAARARLVEWQGEPAYFAPFATELPRIAAEPAARVAEAMAWLAIADAVGGRRGAARIAVHQRLLRHGRMRSDAIGNIS</sequence>
<accession>A0ABN1I0X2</accession>
<dbReference type="PANTHER" id="PTHR33361:SF2">
    <property type="entry name" value="DUF885 DOMAIN-CONTAINING PROTEIN"/>
    <property type="match status" value="1"/>
</dbReference>
<gene>
    <name evidence="1" type="ORF">GCM10009102_35470</name>
</gene>
<comment type="caution">
    <text evidence="1">The sequence shown here is derived from an EMBL/GenBank/DDBJ whole genome shotgun (WGS) entry which is preliminary data.</text>
</comment>
<evidence type="ECO:0000313" key="2">
    <source>
        <dbReference type="Proteomes" id="UP001500238"/>
    </source>
</evidence>
<protein>
    <recommendedName>
        <fullName evidence="3">DUF885 domain-containing protein</fullName>
    </recommendedName>
</protein>
<reference evidence="1 2" key="1">
    <citation type="journal article" date="2019" name="Int. J. Syst. Evol. Microbiol.">
        <title>The Global Catalogue of Microorganisms (GCM) 10K type strain sequencing project: providing services to taxonomists for standard genome sequencing and annotation.</title>
        <authorList>
            <consortium name="The Broad Institute Genomics Platform"/>
            <consortium name="The Broad Institute Genome Sequencing Center for Infectious Disease"/>
            <person name="Wu L."/>
            <person name="Ma J."/>
        </authorList>
    </citation>
    <scope>NUCLEOTIDE SEQUENCE [LARGE SCALE GENOMIC DNA]</scope>
    <source>
        <strain evidence="1 2">JCM 14603</strain>
    </source>
</reference>
<dbReference type="PANTHER" id="PTHR33361">
    <property type="entry name" value="GLR0591 PROTEIN"/>
    <property type="match status" value="1"/>
</dbReference>
<keyword evidence="2" id="KW-1185">Reference proteome</keyword>
<evidence type="ECO:0000313" key="1">
    <source>
        <dbReference type="EMBL" id="GAA0679683.1"/>
    </source>
</evidence>
<dbReference type="EMBL" id="BAAAES010000026">
    <property type="protein sequence ID" value="GAA0679683.1"/>
    <property type="molecule type" value="Genomic_DNA"/>
</dbReference>
<dbReference type="InterPro" id="IPR010281">
    <property type="entry name" value="DUF885"/>
</dbReference>
<proteinExistence type="predicted"/>
<dbReference type="Pfam" id="PF05960">
    <property type="entry name" value="DUF885"/>
    <property type="match status" value="1"/>
</dbReference>
<organism evidence="1 2">
    <name type="scientific">Sphingomonas insulae</name>
    <dbReference type="NCBI Taxonomy" id="424800"/>
    <lineage>
        <taxon>Bacteria</taxon>
        <taxon>Pseudomonadati</taxon>
        <taxon>Pseudomonadota</taxon>
        <taxon>Alphaproteobacteria</taxon>
        <taxon>Sphingomonadales</taxon>
        <taxon>Sphingomonadaceae</taxon>
        <taxon>Sphingomonas</taxon>
    </lineage>
</organism>
<evidence type="ECO:0008006" key="3">
    <source>
        <dbReference type="Google" id="ProtNLM"/>
    </source>
</evidence>
<name>A0ABN1I0X2_9SPHN</name>
<dbReference type="Proteomes" id="UP001500238">
    <property type="component" value="Unassembled WGS sequence"/>
</dbReference>